<keyword evidence="1" id="KW-1133">Transmembrane helix</keyword>
<feature type="transmembrane region" description="Helical" evidence="1">
    <location>
        <begin position="62"/>
        <end position="89"/>
    </location>
</feature>
<dbReference type="EMBL" id="JACJIS010000003">
    <property type="protein sequence ID" value="MBA9074823.1"/>
    <property type="molecule type" value="Genomic_DNA"/>
</dbReference>
<feature type="transmembrane region" description="Helical" evidence="1">
    <location>
        <begin position="31"/>
        <end position="50"/>
    </location>
</feature>
<feature type="transmembrane region" description="Helical" evidence="1">
    <location>
        <begin position="6"/>
        <end position="24"/>
    </location>
</feature>
<evidence type="ECO:0000256" key="1">
    <source>
        <dbReference type="SAM" id="Phobius"/>
    </source>
</evidence>
<name>A0ABR6DT01_9FLAO</name>
<proteinExistence type="predicted"/>
<protein>
    <submittedName>
        <fullName evidence="2">Uncharacterized protein</fullName>
    </submittedName>
</protein>
<reference evidence="2 3" key="1">
    <citation type="submission" date="2020-08" db="EMBL/GenBank/DDBJ databases">
        <title>Genomic Encyclopedia of Type Strains, Phase IV (KMG-IV): sequencing the most valuable type-strain genomes for metagenomic binning, comparative biology and taxonomic classification.</title>
        <authorList>
            <person name="Goeker M."/>
        </authorList>
    </citation>
    <scope>NUCLEOTIDE SEQUENCE [LARGE SCALE GENOMIC DNA]</scope>
    <source>
        <strain evidence="2 3">DSM 100397</strain>
    </source>
</reference>
<dbReference type="RefSeq" id="WP_182494267.1">
    <property type="nucleotide sequence ID" value="NZ_JACJIS010000003.1"/>
</dbReference>
<keyword evidence="1" id="KW-0472">Membrane</keyword>
<accession>A0ABR6DT01</accession>
<dbReference type="Proteomes" id="UP000555003">
    <property type="component" value="Unassembled WGS sequence"/>
</dbReference>
<sequence>MAPVHLILPMFVIQVVAYILLDKYNLSRWKYLVLVLYLILDFFILPDYLIPDYKDGEIRCGMPALAITFAFWIFGGGLTIITHFIYSIINSSNRMKMERRNG</sequence>
<gene>
    <name evidence="2" type="ORF">GGR22_002996</name>
</gene>
<keyword evidence="1" id="KW-0812">Transmembrane</keyword>
<organism evidence="2 3">
    <name type="scientific">Flavobacterium gossypii</name>
    <dbReference type="NCBI Taxonomy" id="1646119"/>
    <lineage>
        <taxon>Bacteria</taxon>
        <taxon>Pseudomonadati</taxon>
        <taxon>Bacteroidota</taxon>
        <taxon>Flavobacteriia</taxon>
        <taxon>Flavobacteriales</taxon>
        <taxon>Flavobacteriaceae</taxon>
        <taxon>Flavobacterium</taxon>
    </lineage>
</organism>
<comment type="caution">
    <text evidence="2">The sequence shown here is derived from an EMBL/GenBank/DDBJ whole genome shotgun (WGS) entry which is preliminary data.</text>
</comment>
<keyword evidence="3" id="KW-1185">Reference proteome</keyword>
<evidence type="ECO:0000313" key="3">
    <source>
        <dbReference type="Proteomes" id="UP000555003"/>
    </source>
</evidence>
<evidence type="ECO:0000313" key="2">
    <source>
        <dbReference type="EMBL" id="MBA9074823.1"/>
    </source>
</evidence>